<name>A0A846ZPM0_9GAMM</name>
<dbReference type="PROSITE" id="PS51257">
    <property type="entry name" value="PROKAR_LIPOPROTEIN"/>
    <property type="match status" value="1"/>
</dbReference>
<gene>
    <name evidence="1" type="ORF">HF690_14585</name>
</gene>
<comment type="caution">
    <text evidence="1">The sequence shown here is derived from an EMBL/GenBank/DDBJ whole genome shotgun (WGS) entry which is preliminary data.</text>
</comment>
<dbReference type="AlphaFoldDB" id="A0A846ZPM0"/>
<proteinExistence type="predicted"/>
<evidence type="ECO:0000313" key="2">
    <source>
        <dbReference type="Proteomes" id="UP000541636"/>
    </source>
</evidence>
<dbReference type="RefSeq" id="WP_168609971.1">
    <property type="nucleotide sequence ID" value="NZ_JAAZQD010000007.1"/>
</dbReference>
<dbReference type="Proteomes" id="UP000541636">
    <property type="component" value="Unassembled WGS sequence"/>
</dbReference>
<reference evidence="1 2" key="1">
    <citation type="journal article" date="2017" name="Int. J. Syst. Evol. Microbiol.">
        <title>Oleiagrimonas citrea sp. nov., a marine bacterium isolated from tidal flat sediment and emended description of the genus Oleiagrimonas Fang et al. 2015 and Oleiagrimonas soli.</title>
        <authorList>
            <person name="Yang S.H."/>
            <person name="Seo H.S."/>
            <person name="Seong C.N."/>
            <person name="Kwon K.K."/>
        </authorList>
    </citation>
    <scope>NUCLEOTIDE SEQUENCE [LARGE SCALE GENOMIC DNA]</scope>
    <source>
        <strain evidence="1 2">MEBiC09124</strain>
    </source>
</reference>
<protein>
    <recommendedName>
        <fullName evidence="3">Type VI secretion system protein</fullName>
    </recommendedName>
</protein>
<dbReference type="EMBL" id="JAAZQD010000007">
    <property type="protein sequence ID" value="NKZ40184.1"/>
    <property type="molecule type" value="Genomic_DNA"/>
</dbReference>
<sequence length="157" mass="16775">MRRRIAIVTFTLMVLTGLSGCSFLSKLVPWGGKTAAVKDMRVVAVPDANADSATALDLVFIYDKTAMALIPKTSPDWFKKKASLRNGLGTSADVVSLQVTPASMVDAVKLPKRHGKAVAVYAFAGYLSPSGQGRIDLTGYKHPTIWLEASAVHVSEP</sequence>
<accession>A0A846ZPM0</accession>
<keyword evidence="2" id="KW-1185">Reference proteome</keyword>
<evidence type="ECO:0008006" key="3">
    <source>
        <dbReference type="Google" id="ProtNLM"/>
    </source>
</evidence>
<evidence type="ECO:0000313" key="1">
    <source>
        <dbReference type="EMBL" id="NKZ40184.1"/>
    </source>
</evidence>
<organism evidence="1 2">
    <name type="scientific">Oleiagrimonas citrea</name>
    <dbReference type="NCBI Taxonomy" id="1665687"/>
    <lineage>
        <taxon>Bacteria</taxon>
        <taxon>Pseudomonadati</taxon>
        <taxon>Pseudomonadota</taxon>
        <taxon>Gammaproteobacteria</taxon>
        <taxon>Lysobacterales</taxon>
        <taxon>Rhodanobacteraceae</taxon>
        <taxon>Oleiagrimonas</taxon>
    </lineage>
</organism>